<name>A0A8T0V7E7_PANVG</name>
<accession>A0A8T0V7E7</accession>
<dbReference type="EMBL" id="CM029041">
    <property type="protein sequence ID" value="KAG2630245.1"/>
    <property type="molecule type" value="Genomic_DNA"/>
</dbReference>
<dbReference type="InterPro" id="IPR036263">
    <property type="entry name" value="Chorismate_II_sf"/>
</dbReference>
<evidence type="ECO:0000256" key="2">
    <source>
        <dbReference type="ARBA" id="ARBA00012404"/>
    </source>
</evidence>
<dbReference type="GO" id="GO:0005737">
    <property type="term" value="C:cytoplasm"/>
    <property type="evidence" value="ECO:0007669"/>
    <property type="project" value="TreeGrafter"/>
</dbReference>
<reference evidence="4" key="1">
    <citation type="submission" date="2020-05" db="EMBL/GenBank/DDBJ databases">
        <title>WGS assembly of Panicum virgatum.</title>
        <authorList>
            <person name="Lovell J.T."/>
            <person name="Jenkins J."/>
            <person name="Shu S."/>
            <person name="Juenger T.E."/>
            <person name="Schmutz J."/>
        </authorList>
    </citation>
    <scope>NUCLEOTIDE SEQUENCE</scope>
    <source>
        <strain evidence="4">AP13</strain>
    </source>
</reference>
<sequence>MLPELSKSGSNGENGFCAISDTKVLQELSKRVHHSMFLAEAKFRESPDLFEDAIKEQNAEKLRKLVTCSEANENTLRLKNREEIFGLFENQEKPFTMKLHLSAKTF</sequence>
<dbReference type="GO" id="GO:0004106">
    <property type="term" value="F:chorismate mutase activity"/>
    <property type="evidence" value="ECO:0007669"/>
    <property type="project" value="UniProtKB-EC"/>
</dbReference>
<dbReference type="SUPFAM" id="SSF48600">
    <property type="entry name" value="Chorismate mutase II"/>
    <property type="match status" value="1"/>
</dbReference>
<dbReference type="GO" id="GO:0009073">
    <property type="term" value="P:aromatic amino acid family biosynthetic process"/>
    <property type="evidence" value="ECO:0007669"/>
    <property type="project" value="InterPro"/>
</dbReference>
<dbReference type="PANTHER" id="PTHR21145:SF0">
    <property type="entry name" value="CHORISMATE MUTASE 1, CHLOROPLASTIC"/>
    <property type="match status" value="1"/>
</dbReference>
<dbReference type="EC" id="5.4.99.5" evidence="2"/>
<evidence type="ECO:0000256" key="3">
    <source>
        <dbReference type="ARBA" id="ARBA00023235"/>
    </source>
</evidence>
<gene>
    <name evidence="4" type="ORF">PVAP13_3KG503501</name>
</gene>
<dbReference type="AlphaFoldDB" id="A0A8T0V7E7"/>
<dbReference type="Proteomes" id="UP000823388">
    <property type="component" value="Chromosome 3K"/>
</dbReference>
<organism evidence="4 5">
    <name type="scientific">Panicum virgatum</name>
    <name type="common">Blackwell switchgrass</name>
    <dbReference type="NCBI Taxonomy" id="38727"/>
    <lineage>
        <taxon>Eukaryota</taxon>
        <taxon>Viridiplantae</taxon>
        <taxon>Streptophyta</taxon>
        <taxon>Embryophyta</taxon>
        <taxon>Tracheophyta</taxon>
        <taxon>Spermatophyta</taxon>
        <taxon>Magnoliopsida</taxon>
        <taxon>Liliopsida</taxon>
        <taxon>Poales</taxon>
        <taxon>Poaceae</taxon>
        <taxon>PACMAD clade</taxon>
        <taxon>Panicoideae</taxon>
        <taxon>Panicodae</taxon>
        <taxon>Paniceae</taxon>
        <taxon>Panicinae</taxon>
        <taxon>Panicum</taxon>
        <taxon>Panicum sect. Hiantes</taxon>
    </lineage>
</organism>
<dbReference type="InterPro" id="IPR008238">
    <property type="entry name" value="Chorismate_mutase_AroQ_euk"/>
</dbReference>
<dbReference type="GO" id="GO:0046417">
    <property type="term" value="P:chorismate metabolic process"/>
    <property type="evidence" value="ECO:0007669"/>
    <property type="project" value="InterPro"/>
</dbReference>
<keyword evidence="5" id="KW-1185">Reference proteome</keyword>
<dbReference type="InterPro" id="IPR037039">
    <property type="entry name" value="CM_AroQ_sf_eucaryotic"/>
</dbReference>
<comment type="catalytic activity">
    <reaction evidence="1">
        <text>chorismate = prephenate</text>
        <dbReference type="Rhea" id="RHEA:13897"/>
        <dbReference type="ChEBI" id="CHEBI:29748"/>
        <dbReference type="ChEBI" id="CHEBI:29934"/>
        <dbReference type="EC" id="5.4.99.5"/>
    </reaction>
</comment>
<evidence type="ECO:0000313" key="5">
    <source>
        <dbReference type="Proteomes" id="UP000823388"/>
    </source>
</evidence>
<dbReference type="Gene3D" id="1.10.590.10">
    <property type="entry name" value="Chorismate mutase, AroQ class superfamily, eukaryotic"/>
    <property type="match status" value="1"/>
</dbReference>
<evidence type="ECO:0000256" key="1">
    <source>
        <dbReference type="ARBA" id="ARBA00000824"/>
    </source>
</evidence>
<evidence type="ECO:0000313" key="4">
    <source>
        <dbReference type="EMBL" id="KAG2630245.1"/>
    </source>
</evidence>
<keyword evidence="3" id="KW-0413">Isomerase</keyword>
<proteinExistence type="predicted"/>
<dbReference type="PANTHER" id="PTHR21145">
    <property type="entry name" value="CHORISMATE MUTASE"/>
    <property type="match status" value="1"/>
</dbReference>
<comment type="caution">
    <text evidence="4">The sequence shown here is derived from an EMBL/GenBank/DDBJ whole genome shotgun (WGS) entry which is preliminary data.</text>
</comment>
<protein>
    <recommendedName>
        <fullName evidence="2">chorismate mutase</fullName>
        <ecNumber evidence="2">5.4.99.5</ecNumber>
    </recommendedName>
</protein>